<evidence type="ECO:0000313" key="6">
    <source>
        <dbReference type="Proteomes" id="UP000016936"/>
    </source>
</evidence>
<keyword evidence="3" id="KW-0732">Signal</keyword>
<dbReference type="PANTHER" id="PTHR34997">
    <property type="entry name" value="AM15"/>
    <property type="match status" value="1"/>
</dbReference>
<dbReference type="SUPFAM" id="SSF54106">
    <property type="entry name" value="LysM domain"/>
    <property type="match status" value="2"/>
</dbReference>
<keyword evidence="1" id="KW-0147">Chitin-binding</keyword>
<evidence type="ECO:0000313" key="5">
    <source>
        <dbReference type="EMBL" id="EMD92636.1"/>
    </source>
</evidence>
<dbReference type="Pfam" id="PF01476">
    <property type="entry name" value="LysM"/>
    <property type="match status" value="2"/>
</dbReference>
<protein>
    <submittedName>
        <fullName evidence="5">Carbohydrate-binding module family 50 protein</fullName>
    </submittedName>
</protein>
<dbReference type="STRING" id="701091.M2UFY1"/>
<reference evidence="6" key="2">
    <citation type="journal article" date="2013" name="PLoS Genet.">
        <title>Comparative genome structure, secondary metabolite, and effector coding capacity across Cochliobolus pathogens.</title>
        <authorList>
            <person name="Condon B.J."/>
            <person name="Leng Y."/>
            <person name="Wu D."/>
            <person name="Bushley K.E."/>
            <person name="Ohm R.A."/>
            <person name="Otillar R."/>
            <person name="Martin J."/>
            <person name="Schackwitz W."/>
            <person name="Grimwood J."/>
            <person name="MohdZainudin N."/>
            <person name="Xue C."/>
            <person name="Wang R."/>
            <person name="Manning V.A."/>
            <person name="Dhillon B."/>
            <person name="Tu Z.J."/>
            <person name="Steffenson B.J."/>
            <person name="Salamov A."/>
            <person name="Sun H."/>
            <person name="Lowry S."/>
            <person name="LaButti K."/>
            <person name="Han J."/>
            <person name="Copeland A."/>
            <person name="Lindquist E."/>
            <person name="Barry K."/>
            <person name="Schmutz J."/>
            <person name="Baker S.E."/>
            <person name="Ciuffetti L.M."/>
            <person name="Grigoriev I.V."/>
            <person name="Zhong S."/>
            <person name="Turgeon B.G."/>
        </authorList>
    </citation>
    <scope>NUCLEOTIDE SEQUENCE [LARGE SCALE GENOMIC DNA]</scope>
    <source>
        <strain evidence="6">C5 / ATCC 48332 / race O</strain>
    </source>
</reference>
<accession>M2UFY1</accession>
<dbReference type="HOGENOM" id="CLU_010591_5_0_1"/>
<dbReference type="InterPro" id="IPR036779">
    <property type="entry name" value="LysM_dom_sf"/>
</dbReference>
<gene>
    <name evidence="5" type="ORF">COCHEDRAFT_1174820</name>
</gene>
<feature type="chain" id="PRO_5004027234" evidence="3">
    <location>
        <begin position="21"/>
        <end position="535"/>
    </location>
</feature>
<dbReference type="OMA" id="CKEWHIV"/>
<dbReference type="CDD" id="cd00118">
    <property type="entry name" value="LysM"/>
    <property type="match status" value="1"/>
</dbReference>
<evidence type="ECO:0000256" key="2">
    <source>
        <dbReference type="ARBA" id="ARBA00023026"/>
    </source>
</evidence>
<reference evidence="5 6" key="1">
    <citation type="journal article" date="2012" name="PLoS Pathog.">
        <title>Diverse lifestyles and strategies of plant pathogenesis encoded in the genomes of eighteen Dothideomycetes fungi.</title>
        <authorList>
            <person name="Ohm R.A."/>
            <person name="Feau N."/>
            <person name="Henrissat B."/>
            <person name="Schoch C.L."/>
            <person name="Horwitz B.A."/>
            <person name="Barry K.W."/>
            <person name="Condon B.J."/>
            <person name="Copeland A.C."/>
            <person name="Dhillon B."/>
            <person name="Glaser F."/>
            <person name="Hesse C.N."/>
            <person name="Kosti I."/>
            <person name="LaButti K."/>
            <person name="Lindquist E.A."/>
            <person name="Lucas S."/>
            <person name="Salamov A.A."/>
            <person name="Bradshaw R.E."/>
            <person name="Ciuffetti L."/>
            <person name="Hamelin R.C."/>
            <person name="Kema G.H.J."/>
            <person name="Lawrence C."/>
            <person name="Scott J.A."/>
            <person name="Spatafora J.W."/>
            <person name="Turgeon B.G."/>
            <person name="de Wit P.J.G.M."/>
            <person name="Zhong S."/>
            <person name="Goodwin S.B."/>
            <person name="Grigoriev I.V."/>
        </authorList>
    </citation>
    <scope>NUCLEOTIDE SEQUENCE [LARGE SCALE GENOMIC DNA]</scope>
    <source>
        <strain evidence="6">C5 / ATCC 48332 / race O</strain>
    </source>
</reference>
<name>M2UFY1_COCH5</name>
<dbReference type="Gene3D" id="3.10.350.10">
    <property type="entry name" value="LysM domain"/>
    <property type="match status" value="4"/>
</dbReference>
<dbReference type="Proteomes" id="UP000016936">
    <property type="component" value="Unassembled WGS sequence"/>
</dbReference>
<feature type="domain" description="LysM" evidence="4">
    <location>
        <begin position="222"/>
        <end position="268"/>
    </location>
</feature>
<keyword evidence="2" id="KW-0843">Virulence</keyword>
<dbReference type="PROSITE" id="PS51782">
    <property type="entry name" value="LYSM"/>
    <property type="match status" value="2"/>
</dbReference>
<dbReference type="GO" id="GO:0008061">
    <property type="term" value="F:chitin binding"/>
    <property type="evidence" value="ECO:0007669"/>
    <property type="project" value="UniProtKB-KW"/>
</dbReference>
<dbReference type="AlphaFoldDB" id="M2UFY1"/>
<dbReference type="SMART" id="SM00257">
    <property type="entry name" value="LysM"/>
    <property type="match status" value="2"/>
</dbReference>
<evidence type="ECO:0000256" key="3">
    <source>
        <dbReference type="SAM" id="SignalP"/>
    </source>
</evidence>
<evidence type="ECO:0000259" key="4">
    <source>
        <dbReference type="PROSITE" id="PS51782"/>
    </source>
</evidence>
<dbReference type="EMBL" id="KB445575">
    <property type="protein sequence ID" value="EMD92636.1"/>
    <property type="molecule type" value="Genomic_DNA"/>
</dbReference>
<feature type="domain" description="LysM" evidence="4">
    <location>
        <begin position="356"/>
        <end position="402"/>
    </location>
</feature>
<dbReference type="InterPro" id="IPR052210">
    <property type="entry name" value="LysM1-like"/>
</dbReference>
<dbReference type="eggNOG" id="ENOG502S65U">
    <property type="taxonomic scope" value="Eukaryota"/>
</dbReference>
<dbReference type="OrthoDB" id="5985073at2759"/>
<feature type="signal peptide" evidence="3">
    <location>
        <begin position="1"/>
        <end position="20"/>
    </location>
</feature>
<evidence type="ECO:0000256" key="1">
    <source>
        <dbReference type="ARBA" id="ARBA00022669"/>
    </source>
</evidence>
<sequence>MKFLLSAVLLLWRSNFPAFAQQISGALLPLDLLDLSDGCLAVVNSTITSCPRWLPKHAGTGDASFDLLSDKLLGELCSGSCAQSLTSARKAIQAACTSSKDVMSPGGGVAYPATFLADRYLYAIQLSCLKSSSGQYCDTMVASWMNQSSSANWTVAQNCSDCELGVQKLQLASPFGYDDDGAATFASLTSSCNAGGYAYATPAPYAINATAPAPPPARTCSGIYTVQEGDTCMSISVKANVSTYGLISANGFDVSCNLLPPVGSTICLPKKCNTYQLSFYDRCDDVTAGYHITRQQLLSWNPMINDFCNNLASWYGWNLCISSPEGLVQAGQSNTIDTVAPVPSDAQSQSNRRCGQWYLTKKDDLCGSISLAFGISLDDFYFLNPQVDNKCSNLWLNTSYCVRPVGNVATYSGYPTPTPGTVFPKPTPTPTSAPPPIVTDPLWSTAAGTVDNCEIYLNAFSESLSSVLGIAEINACNIWAAQAGVTVEDLIAWNPSLSADHCVLQEGKSYCILKCKSLNNSLVMLLEHFSACSVC</sequence>
<dbReference type="PANTHER" id="PTHR34997:SF1">
    <property type="entry name" value="PEPTIDOGLYCAN-BINDING LYSIN DOMAIN"/>
    <property type="match status" value="1"/>
</dbReference>
<keyword evidence="6" id="KW-1185">Reference proteome</keyword>
<proteinExistence type="predicted"/>
<dbReference type="InterPro" id="IPR018392">
    <property type="entry name" value="LysM"/>
</dbReference>
<organism evidence="5 6">
    <name type="scientific">Cochliobolus heterostrophus (strain C5 / ATCC 48332 / race O)</name>
    <name type="common">Southern corn leaf blight fungus</name>
    <name type="synonym">Bipolaris maydis</name>
    <dbReference type="NCBI Taxonomy" id="701091"/>
    <lineage>
        <taxon>Eukaryota</taxon>
        <taxon>Fungi</taxon>
        <taxon>Dikarya</taxon>
        <taxon>Ascomycota</taxon>
        <taxon>Pezizomycotina</taxon>
        <taxon>Dothideomycetes</taxon>
        <taxon>Pleosporomycetidae</taxon>
        <taxon>Pleosporales</taxon>
        <taxon>Pleosporineae</taxon>
        <taxon>Pleosporaceae</taxon>
        <taxon>Bipolaris</taxon>
    </lineage>
</organism>